<dbReference type="NCBIfam" id="TIGR04056">
    <property type="entry name" value="OMP_RagA_SusC"/>
    <property type="match status" value="1"/>
</dbReference>
<keyword evidence="10" id="KW-0732">Signal</keyword>
<dbReference type="EMBL" id="BAAAGE010000002">
    <property type="protein sequence ID" value="GAA0722087.1"/>
    <property type="molecule type" value="Genomic_DNA"/>
</dbReference>
<keyword evidence="7 8" id="KW-0998">Cell outer membrane</keyword>
<dbReference type="InterPro" id="IPR039426">
    <property type="entry name" value="TonB-dep_rcpt-like"/>
</dbReference>
<dbReference type="InterPro" id="IPR036942">
    <property type="entry name" value="Beta-barrel_TonB_sf"/>
</dbReference>
<dbReference type="InterPro" id="IPR037066">
    <property type="entry name" value="Plug_dom_sf"/>
</dbReference>
<comment type="caution">
    <text evidence="13">The sequence shown here is derived from an EMBL/GenBank/DDBJ whole genome shotgun (WGS) entry which is preliminary data.</text>
</comment>
<accession>A0ABP3U0T5</accession>
<reference evidence="14" key="1">
    <citation type="journal article" date="2019" name="Int. J. Syst. Evol. Microbiol.">
        <title>The Global Catalogue of Microorganisms (GCM) 10K type strain sequencing project: providing services to taxonomists for standard genome sequencing and annotation.</title>
        <authorList>
            <consortium name="The Broad Institute Genomics Platform"/>
            <consortium name="The Broad Institute Genome Sequencing Center for Infectious Disease"/>
            <person name="Wu L."/>
            <person name="Ma J."/>
        </authorList>
    </citation>
    <scope>NUCLEOTIDE SEQUENCE [LARGE SCALE GENOMIC DNA]</scope>
    <source>
        <strain evidence="14">JCM 15974</strain>
    </source>
</reference>
<evidence type="ECO:0000256" key="3">
    <source>
        <dbReference type="ARBA" id="ARBA00022452"/>
    </source>
</evidence>
<keyword evidence="13" id="KW-0675">Receptor</keyword>
<evidence type="ECO:0000256" key="8">
    <source>
        <dbReference type="PROSITE-ProRule" id="PRU01360"/>
    </source>
</evidence>
<comment type="subcellular location">
    <subcellularLocation>
        <location evidence="1 8">Cell outer membrane</location>
        <topology evidence="1 8">Multi-pass membrane protein</topology>
    </subcellularLocation>
</comment>
<dbReference type="NCBIfam" id="TIGR04057">
    <property type="entry name" value="SusC_RagA_signa"/>
    <property type="match status" value="1"/>
</dbReference>
<gene>
    <name evidence="13" type="ORF">GCM10009430_24140</name>
</gene>
<dbReference type="Pfam" id="PF07715">
    <property type="entry name" value="Plug"/>
    <property type="match status" value="1"/>
</dbReference>
<feature type="domain" description="TonB-dependent receptor-like beta-barrel" evidence="11">
    <location>
        <begin position="399"/>
        <end position="852"/>
    </location>
</feature>
<evidence type="ECO:0000313" key="13">
    <source>
        <dbReference type="EMBL" id="GAA0722087.1"/>
    </source>
</evidence>
<dbReference type="Gene3D" id="2.170.130.10">
    <property type="entry name" value="TonB-dependent receptor, plug domain"/>
    <property type="match status" value="1"/>
</dbReference>
<keyword evidence="6 8" id="KW-0472">Membrane</keyword>
<dbReference type="InterPro" id="IPR000531">
    <property type="entry name" value="Beta-barrel_TonB"/>
</dbReference>
<dbReference type="InterPro" id="IPR012910">
    <property type="entry name" value="Plug_dom"/>
</dbReference>
<evidence type="ECO:0000256" key="9">
    <source>
        <dbReference type="RuleBase" id="RU003357"/>
    </source>
</evidence>
<keyword evidence="3 8" id="KW-1134">Transmembrane beta strand</keyword>
<sequence>MKQKQKLILFLIAFISLSAYSQNIIRGVITEKSTGNPIPGVNVVIKGTSNGAVSDFDGNYTIEASIGETLVFSYIGFKNLEVVISESTLNIALEEDAATLDEVVIIGYGSASVKDLTGAIEKVTTEDFNPGAITSPEQLITGKTAGVNVIPPSGQPGQGGTISIRGGNSSLSANNSPLVVIDGVPIDQGTTGGNGVAALNSINPNDIESFVVLKDASSTAIYGSRASAGVILITTKSGNLSSPFKVQINTTGSIGMVQRTNDVLNAEQYRQVAVNSQNASLIVPLLGNIDTDWQDEIFQEALGTDSNITLTQGFGSTSYRVSLGYTTQEGLVKTSKFERSSASINLLQKLFDNSLSIDLNLRGALTQDDFANGGALGSASQFDPTQSVFSGSEEFGGYWEWLQPDGTPQPLSPRNPVALLQLLSNTAETERALGNIKFDYNAPFLEGLNANINLGFDYNEVNGVTNTPASSAAGFFSQGSVGDYGSIRRSTLIDAFLNYKKDIESLRSSIELTAGHTFQKFYRKNFNSNTPTVGTSVENSFETQNALESYVTRLRYSYDSRYLLTASYRSDGSSRFSEDNRWGNFFAGALAWNISEENFLKDSNTVSNLKLRLGYGQTGQQEIGVDFGYLPVYVNGADNQQYQLGNTFYNTVRPQGFDENIKWEESETYNIGLDYGFLNDRISGSIEYFTRETNDVLNLIPIPSGTNLTNQLTTNIGDLENSGFEFTITSDIIRKKDFNWNLSFNASYLTNKILKLNIVDDPSFIGVPTGFITGGIGNTVQIHRVGSPQRSFLLFKQVYDTDGRPLEGVYEDLNNDGVIDSGDLYVSENPAADYLFGLSSSASYKNWDLSFTMRASLGNYVYNNVASSTGNEFGLHSLGSNRNVHVSILETGFRNNQLLSDYYLEDASFLKMDNITLGYNFKDILKDDNIGLRLQLTMQNVFTITGYNGIDPEISGGIDNNFFPRPRNIVFGANMNF</sequence>
<keyword evidence="5 9" id="KW-0798">TonB box</keyword>
<organism evidence="13 14">
    <name type="scientific">Aquimarina litoralis</name>
    <dbReference type="NCBI Taxonomy" id="584605"/>
    <lineage>
        <taxon>Bacteria</taxon>
        <taxon>Pseudomonadati</taxon>
        <taxon>Bacteroidota</taxon>
        <taxon>Flavobacteriia</taxon>
        <taxon>Flavobacteriales</taxon>
        <taxon>Flavobacteriaceae</taxon>
        <taxon>Aquimarina</taxon>
    </lineage>
</organism>
<feature type="signal peptide" evidence="10">
    <location>
        <begin position="1"/>
        <end position="21"/>
    </location>
</feature>
<evidence type="ECO:0000256" key="1">
    <source>
        <dbReference type="ARBA" id="ARBA00004571"/>
    </source>
</evidence>
<dbReference type="SUPFAM" id="SSF49464">
    <property type="entry name" value="Carboxypeptidase regulatory domain-like"/>
    <property type="match status" value="1"/>
</dbReference>
<dbReference type="RefSeq" id="WP_343912560.1">
    <property type="nucleotide sequence ID" value="NZ_BAAAGE010000002.1"/>
</dbReference>
<dbReference type="Proteomes" id="UP001501758">
    <property type="component" value="Unassembled WGS sequence"/>
</dbReference>
<keyword evidence="4 8" id="KW-0812">Transmembrane</keyword>
<keyword evidence="14" id="KW-1185">Reference proteome</keyword>
<evidence type="ECO:0000256" key="4">
    <source>
        <dbReference type="ARBA" id="ARBA00022692"/>
    </source>
</evidence>
<dbReference type="Gene3D" id="2.60.40.1120">
    <property type="entry name" value="Carboxypeptidase-like, regulatory domain"/>
    <property type="match status" value="1"/>
</dbReference>
<evidence type="ECO:0000259" key="12">
    <source>
        <dbReference type="Pfam" id="PF07715"/>
    </source>
</evidence>
<evidence type="ECO:0000256" key="6">
    <source>
        <dbReference type="ARBA" id="ARBA00023136"/>
    </source>
</evidence>
<dbReference type="Pfam" id="PF00593">
    <property type="entry name" value="TonB_dep_Rec_b-barrel"/>
    <property type="match status" value="1"/>
</dbReference>
<feature type="chain" id="PRO_5046889085" evidence="10">
    <location>
        <begin position="22"/>
        <end position="977"/>
    </location>
</feature>
<dbReference type="InterPro" id="IPR023997">
    <property type="entry name" value="TonB-dep_OMP_SusC/RagA_CS"/>
</dbReference>
<evidence type="ECO:0000256" key="5">
    <source>
        <dbReference type="ARBA" id="ARBA00023077"/>
    </source>
</evidence>
<dbReference type="InterPro" id="IPR023996">
    <property type="entry name" value="TonB-dep_OMP_SusC/RagA"/>
</dbReference>
<dbReference type="PROSITE" id="PS52016">
    <property type="entry name" value="TONB_DEPENDENT_REC_3"/>
    <property type="match status" value="1"/>
</dbReference>
<dbReference type="Gene3D" id="2.40.170.20">
    <property type="entry name" value="TonB-dependent receptor, beta-barrel domain"/>
    <property type="match status" value="1"/>
</dbReference>
<proteinExistence type="inferred from homology"/>
<dbReference type="Pfam" id="PF13715">
    <property type="entry name" value="CarbopepD_reg_2"/>
    <property type="match status" value="1"/>
</dbReference>
<dbReference type="SUPFAM" id="SSF56935">
    <property type="entry name" value="Porins"/>
    <property type="match status" value="1"/>
</dbReference>
<evidence type="ECO:0000256" key="2">
    <source>
        <dbReference type="ARBA" id="ARBA00022448"/>
    </source>
</evidence>
<evidence type="ECO:0000259" key="11">
    <source>
        <dbReference type="Pfam" id="PF00593"/>
    </source>
</evidence>
<name>A0ABP3U0T5_9FLAO</name>
<comment type="similarity">
    <text evidence="8 9">Belongs to the TonB-dependent receptor family.</text>
</comment>
<evidence type="ECO:0000256" key="7">
    <source>
        <dbReference type="ARBA" id="ARBA00023237"/>
    </source>
</evidence>
<evidence type="ECO:0000313" key="14">
    <source>
        <dbReference type="Proteomes" id="UP001501758"/>
    </source>
</evidence>
<keyword evidence="2 8" id="KW-0813">Transport</keyword>
<evidence type="ECO:0000256" key="10">
    <source>
        <dbReference type="SAM" id="SignalP"/>
    </source>
</evidence>
<protein>
    <submittedName>
        <fullName evidence="13">TonB-dependent receptor</fullName>
    </submittedName>
</protein>
<dbReference type="InterPro" id="IPR008969">
    <property type="entry name" value="CarboxyPept-like_regulatory"/>
</dbReference>
<feature type="domain" description="TonB-dependent receptor plug" evidence="12">
    <location>
        <begin position="113"/>
        <end position="230"/>
    </location>
</feature>